<feature type="domain" description="Histidine kinase" evidence="8">
    <location>
        <begin position="307"/>
        <end position="502"/>
    </location>
</feature>
<dbReference type="PANTHER" id="PTHR43711:SF1">
    <property type="entry name" value="HISTIDINE KINASE 1"/>
    <property type="match status" value="1"/>
</dbReference>
<dbReference type="SMART" id="SM00388">
    <property type="entry name" value="HisKA"/>
    <property type="match status" value="1"/>
</dbReference>
<dbReference type="Pfam" id="PF00989">
    <property type="entry name" value="PAS"/>
    <property type="match status" value="1"/>
</dbReference>
<dbReference type="Proteomes" id="UP001597185">
    <property type="component" value="Unassembled WGS sequence"/>
</dbReference>
<keyword evidence="7" id="KW-0175">Coiled coil</keyword>
<dbReference type="GO" id="GO:0005524">
    <property type="term" value="F:ATP binding"/>
    <property type="evidence" value="ECO:0007669"/>
    <property type="project" value="UniProtKB-KW"/>
</dbReference>
<comment type="catalytic activity">
    <reaction evidence="1">
        <text>ATP + protein L-histidine = ADP + protein N-phospho-L-histidine.</text>
        <dbReference type="EC" id="2.7.13.3"/>
    </reaction>
</comment>
<evidence type="ECO:0000256" key="6">
    <source>
        <dbReference type="ARBA" id="ARBA00023012"/>
    </source>
</evidence>
<dbReference type="InterPro" id="IPR036890">
    <property type="entry name" value="HATPase_C_sf"/>
</dbReference>
<evidence type="ECO:0000313" key="10">
    <source>
        <dbReference type="EMBL" id="MFD1572394.1"/>
    </source>
</evidence>
<feature type="domain" description="PAS" evidence="9">
    <location>
        <begin position="1"/>
        <end position="56"/>
    </location>
</feature>
<dbReference type="GO" id="GO:0000160">
    <property type="term" value="P:phosphorelay signal transduction system"/>
    <property type="evidence" value="ECO:0007669"/>
    <property type="project" value="UniProtKB-KW"/>
</dbReference>
<dbReference type="CDD" id="cd00082">
    <property type="entry name" value="HisKA"/>
    <property type="match status" value="1"/>
</dbReference>
<organism evidence="10 11">
    <name type="scientific">Halorubrum laminariae</name>
    <dbReference type="NCBI Taxonomy" id="1433523"/>
    <lineage>
        <taxon>Archaea</taxon>
        <taxon>Methanobacteriati</taxon>
        <taxon>Methanobacteriota</taxon>
        <taxon>Stenosarchaea group</taxon>
        <taxon>Halobacteria</taxon>
        <taxon>Halobacteriales</taxon>
        <taxon>Haloferacaceae</taxon>
        <taxon>Halorubrum</taxon>
    </lineage>
</organism>
<dbReference type="InterPro" id="IPR036097">
    <property type="entry name" value="HisK_dim/P_sf"/>
</dbReference>
<gene>
    <name evidence="10" type="ORF">ACFR9T_17745</name>
</gene>
<keyword evidence="3" id="KW-0597">Phosphoprotein</keyword>
<dbReference type="SUPFAM" id="SSF55874">
    <property type="entry name" value="ATPase domain of HSP90 chaperone/DNA topoisomerase II/histidine kinase"/>
    <property type="match status" value="1"/>
</dbReference>
<evidence type="ECO:0000259" key="9">
    <source>
        <dbReference type="PROSITE" id="PS50112"/>
    </source>
</evidence>
<dbReference type="EMBL" id="JBHUDB010000027">
    <property type="protein sequence ID" value="MFD1572394.1"/>
    <property type="molecule type" value="Genomic_DNA"/>
</dbReference>
<proteinExistence type="predicted"/>
<dbReference type="PROSITE" id="PS50112">
    <property type="entry name" value="PAS"/>
    <property type="match status" value="1"/>
</dbReference>
<keyword evidence="4" id="KW-0808">Transferase</keyword>
<dbReference type="EC" id="2.7.13.3" evidence="2"/>
<dbReference type="GO" id="GO:0004673">
    <property type="term" value="F:protein histidine kinase activity"/>
    <property type="evidence" value="ECO:0007669"/>
    <property type="project" value="UniProtKB-EC"/>
</dbReference>
<dbReference type="InterPro" id="IPR003661">
    <property type="entry name" value="HisK_dim/P_dom"/>
</dbReference>
<evidence type="ECO:0000313" key="11">
    <source>
        <dbReference type="Proteomes" id="UP001597185"/>
    </source>
</evidence>
<dbReference type="Pfam" id="PF00512">
    <property type="entry name" value="HisKA"/>
    <property type="match status" value="1"/>
</dbReference>
<dbReference type="CDD" id="cd00130">
    <property type="entry name" value="PAS"/>
    <property type="match status" value="1"/>
</dbReference>
<evidence type="ECO:0000256" key="2">
    <source>
        <dbReference type="ARBA" id="ARBA00012438"/>
    </source>
</evidence>
<dbReference type="Pfam" id="PF02518">
    <property type="entry name" value="HATPase_c"/>
    <property type="match status" value="1"/>
</dbReference>
<reference evidence="10 11" key="1">
    <citation type="journal article" date="2019" name="Int. J. Syst. Evol. Microbiol.">
        <title>The Global Catalogue of Microorganisms (GCM) 10K type strain sequencing project: providing services to taxonomists for standard genome sequencing and annotation.</title>
        <authorList>
            <consortium name="The Broad Institute Genomics Platform"/>
            <consortium name="The Broad Institute Genome Sequencing Center for Infectious Disease"/>
            <person name="Wu L."/>
            <person name="Ma J."/>
        </authorList>
    </citation>
    <scope>NUCLEOTIDE SEQUENCE [LARGE SCALE GENOMIC DNA]</scope>
    <source>
        <strain evidence="10 11">CGMCC 1.12689</strain>
    </source>
</reference>
<dbReference type="InterPro" id="IPR000014">
    <property type="entry name" value="PAS"/>
</dbReference>
<keyword evidence="5" id="KW-0418">Kinase</keyword>
<accession>A0ABD6C6Y2</accession>
<dbReference type="SMART" id="SM00091">
    <property type="entry name" value="PAS"/>
    <property type="match status" value="1"/>
</dbReference>
<dbReference type="Gene3D" id="3.30.450.40">
    <property type="match status" value="1"/>
</dbReference>
<keyword evidence="6" id="KW-0902">Two-component regulatory system</keyword>
<evidence type="ECO:0000256" key="4">
    <source>
        <dbReference type="ARBA" id="ARBA00022679"/>
    </source>
</evidence>
<keyword evidence="10" id="KW-0067">ATP-binding</keyword>
<dbReference type="PRINTS" id="PR00344">
    <property type="entry name" value="BCTRLSENSOR"/>
</dbReference>
<dbReference type="SMART" id="SM00065">
    <property type="entry name" value="GAF"/>
    <property type="match status" value="1"/>
</dbReference>
<dbReference type="InterPro" id="IPR003018">
    <property type="entry name" value="GAF"/>
</dbReference>
<dbReference type="SUPFAM" id="SSF47384">
    <property type="entry name" value="Homodimeric domain of signal transducing histidine kinase"/>
    <property type="match status" value="1"/>
</dbReference>
<dbReference type="CDD" id="cd00075">
    <property type="entry name" value="HATPase"/>
    <property type="match status" value="1"/>
</dbReference>
<comment type="caution">
    <text evidence="10">The sequence shown here is derived from an EMBL/GenBank/DDBJ whole genome shotgun (WGS) entry which is preliminary data.</text>
</comment>
<dbReference type="Gene3D" id="1.10.287.130">
    <property type="match status" value="1"/>
</dbReference>
<dbReference type="SUPFAM" id="SSF55781">
    <property type="entry name" value="GAF domain-like"/>
    <property type="match status" value="1"/>
</dbReference>
<evidence type="ECO:0000256" key="5">
    <source>
        <dbReference type="ARBA" id="ARBA00022777"/>
    </source>
</evidence>
<dbReference type="AlphaFoldDB" id="A0ABD6C6Y2"/>
<evidence type="ECO:0000259" key="8">
    <source>
        <dbReference type="PROSITE" id="PS50109"/>
    </source>
</evidence>
<dbReference type="InterPro" id="IPR005467">
    <property type="entry name" value="His_kinase_dom"/>
</dbReference>
<dbReference type="RefSeq" id="WP_256418664.1">
    <property type="nucleotide sequence ID" value="NZ_JANHDL010000007.1"/>
</dbReference>
<sequence>MNRFPEAFDGLPDPVVIVDTDGTIQAANNQTETALGHSPDELEGTAIEDLLFDPDDGTAGKTLNRYVTDPEPRSMSASLDLCARRADGTVIPVTLSLGPFERDDRSFLVITIVDDRAEKAERAALHRRTETLEALHTATQNLLKTTDREVAAEAAITYVEDTLGHSIAGLWLYDESRDALEPIVWTDSADELIGDHPTFDADERSITWEAFASGDPRYVPDTHAEPDRYNLSSPIRSELVLPLGRYGVINIGATEADAFDESALAVARLWAATVTMVFVRIERERQLREHEAEVARERDRLEEFASLVSHDLRNPLNVARGNLALITDRLETEGSGQSELDAVVRSLDRMESLVEDMLTLARQGAAIDELEWVSIESVAEEAWSGVDTADAELAIESDGRLRADRSRLRQALENLFANAVEHVGESVHVTVGQLDDGRGFYVADNGPGIPEDRHDEVFEAGVSTDPEGTGFGLKIVDEVAQAHGWTVSIFATEGGGTRFEFSEVDTADGVAAEQ</sequence>
<dbReference type="InterPro" id="IPR003594">
    <property type="entry name" value="HATPase_dom"/>
</dbReference>
<dbReference type="NCBIfam" id="TIGR00229">
    <property type="entry name" value="sensory_box"/>
    <property type="match status" value="1"/>
</dbReference>
<dbReference type="InterPro" id="IPR035965">
    <property type="entry name" value="PAS-like_dom_sf"/>
</dbReference>
<feature type="coiled-coil region" evidence="7">
    <location>
        <begin position="280"/>
        <end position="307"/>
    </location>
</feature>
<dbReference type="PANTHER" id="PTHR43711">
    <property type="entry name" value="TWO-COMPONENT HISTIDINE KINASE"/>
    <property type="match status" value="1"/>
</dbReference>
<dbReference type="Gene3D" id="3.30.450.20">
    <property type="entry name" value="PAS domain"/>
    <property type="match status" value="1"/>
</dbReference>
<dbReference type="InterPro" id="IPR029016">
    <property type="entry name" value="GAF-like_dom_sf"/>
</dbReference>
<evidence type="ECO:0000256" key="7">
    <source>
        <dbReference type="SAM" id="Coils"/>
    </source>
</evidence>
<dbReference type="InterPro" id="IPR050736">
    <property type="entry name" value="Sensor_HK_Regulatory"/>
</dbReference>
<evidence type="ECO:0000256" key="1">
    <source>
        <dbReference type="ARBA" id="ARBA00000085"/>
    </source>
</evidence>
<name>A0ABD6C6Y2_9EURY</name>
<keyword evidence="10" id="KW-0547">Nucleotide-binding</keyword>
<evidence type="ECO:0000256" key="3">
    <source>
        <dbReference type="ARBA" id="ARBA00022553"/>
    </source>
</evidence>
<dbReference type="SMART" id="SM00387">
    <property type="entry name" value="HATPase_c"/>
    <property type="match status" value="1"/>
</dbReference>
<dbReference type="InterPro" id="IPR004358">
    <property type="entry name" value="Sig_transdc_His_kin-like_C"/>
</dbReference>
<dbReference type="InterPro" id="IPR013767">
    <property type="entry name" value="PAS_fold"/>
</dbReference>
<keyword evidence="11" id="KW-1185">Reference proteome</keyword>
<dbReference type="Gene3D" id="3.30.565.10">
    <property type="entry name" value="Histidine kinase-like ATPase, C-terminal domain"/>
    <property type="match status" value="1"/>
</dbReference>
<dbReference type="PROSITE" id="PS50109">
    <property type="entry name" value="HIS_KIN"/>
    <property type="match status" value="1"/>
</dbReference>
<protein>
    <recommendedName>
        <fullName evidence="2">histidine kinase</fullName>
        <ecNumber evidence="2">2.7.13.3</ecNumber>
    </recommendedName>
</protein>
<dbReference type="SUPFAM" id="SSF55785">
    <property type="entry name" value="PYP-like sensor domain (PAS domain)"/>
    <property type="match status" value="1"/>
</dbReference>
<dbReference type="Pfam" id="PF13185">
    <property type="entry name" value="GAF_2"/>
    <property type="match status" value="1"/>
</dbReference>